<dbReference type="InterPro" id="IPR029028">
    <property type="entry name" value="Alpha/beta_knot_MTases"/>
</dbReference>
<dbReference type="EMBL" id="CU469464">
    <property type="protein sequence ID" value="CAP18399.1"/>
    <property type="molecule type" value="Genomic_DNA"/>
</dbReference>
<dbReference type="SUPFAM" id="SSF55315">
    <property type="entry name" value="L30e-like"/>
    <property type="match status" value="1"/>
</dbReference>
<dbReference type="HOGENOM" id="CLU_021322_3_2_14"/>
<dbReference type="InterPro" id="IPR051259">
    <property type="entry name" value="rRNA_Methyltransferase"/>
</dbReference>
<dbReference type="Gene3D" id="3.30.1330.30">
    <property type="match status" value="1"/>
</dbReference>
<evidence type="ECO:0000259" key="3">
    <source>
        <dbReference type="Pfam" id="PF00588"/>
    </source>
</evidence>
<accession>B3QZL2</accession>
<evidence type="ECO:0000256" key="1">
    <source>
        <dbReference type="ARBA" id="ARBA00022603"/>
    </source>
</evidence>
<protein>
    <submittedName>
        <fullName evidence="4">tRNA/rRNA methyltransferase</fullName>
    </submittedName>
</protein>
<evidence type="ECO:0000256" key="2">
    <source>
        <dbReference type="ARBA" id="ARBA00022679"/>
    </source>
</evidence>
<dbReference type="AlphaFoldDB" id="B3QZL2"/>
<dbReference type="InterPro" id="IPR001537">
    <property type="entry name" value="SpoU_MeTrfase"/>
</dbReference>
<dbReference type="GO" id="GO:0032259">
    <property type="term" value="P:methylation"/>
    <property type="evidence" value="ECO:0007669"/>
    <property type="project" value="UniProtKB-KW"/>
</dbReference>
<dbReference type="CDD" id="cd18095">
    <property type="entry name" value="SpoU-like_rRNA-MTase"/>
    <property type="match status" value="1"/>
</dbReference>
<organism evidence="5">
    <name type="scientific">Phytoplasma mali (strain AT)</name>
    <dbReference type="NCBI Taxonomy" id="482235"/>
    <lineage>
        <taxon>Bacteria</taxon>
        <taxon>Bacillati</taxon>
        <taxon>Mycoplasmatota</taxon>
        <taxon>Mollicutes</taxon>
        <taxon>Acholeplasmatales</taxon>
        <taxon>Acholeplasmataceae</taxon>
        <taxon>Candidatus Phytoplasma</taxon>
        <taxon>16SrX (Apple proliferation group)</taxon>
    </lineage>
</organism>
<dbReference type="GO" id="GO:0008173">
    <property type="term" value="F:RNA methyltransferase activity"/>
    <property type="evidence" value="ECO:0007669"/>
    <property type="project" value="InterPro"/>
</dbReference>
<keyword evidence="2 4" id="KW-0808">Transferase</keyword>
<name>B3QZL2_PHYMT</name>
<feature type="domain" description="tRNA/rRNA methyltransferase SpoU type" evidence="3">
    <location>
        <begin position="93"/>
        <end position="236"/>
    </location>
</feature>
<dbReference type="GO" id="GO:0006396">
    <property type="term" value="P:RNA processing"/>
    <property type="evidence" value="ECO:0007669"/>
    <property type="project" value="InterPro"/>
</dbReference>
<proteinExistence type="predicted"/>
<sequence>MISSKQNIIFKKMKKLLNKKYCDLYQQFLVFGDHLIEEAEKTKSILEIYSTSLNKKGILISNNLMKDLKQTKTLFKQVAICRHQNNPIVSNKVLVLDDIQDPSNLGVLLRSALAFGFNQVLLSENSASFYNEKTIRASQGAIFYLYFQRGNLEYLLQNFKNKNYKIFSSLVRKNKKTLSIDQLNKFPEDVKKILVLGNEGAGISHNIELITDYFLNIPTKKVESLNVSVAGSILMHYL</sequence>
<evidence type="ECO:0000313" key="4">
    <source>
        <dbReference type="EMBL" id="CAP18399.1"/>
    </source>
</evidence>
<dbReference type="eggNOG" id="COG0566">
    <property type="taxonomic scope" value="Bacteria"/>
</dbReference>
<gene>
    <name evidence="4" type="primary">spoU</name>
    <name evidence="4" type="ordered locus">ATP_00212</name>
</gene>
<dbReference type="PANTHER" id="PTHR43191">
    <property type="entry name" value="RRNA METHYLTRANSFERASE 3"/>
    <property type="match status" value="1"/>
</dbReference>
<keyword evidence="5" id="KW-1185">Reference proteome</keyword>
<dbReference type="PANTHER" id="PTHR43191:SF2">
    <property type="entry name" value="RRNA METHYLTRANSFERASE 3, MITOCHONDRIAL"/>
    <property type="match status" value="1"/>
</dbReference>
<evidence type="ECO:0000313" key="5">
    <source>
        <dbReference type="Proteomes" id="UP000002020"/>
    </source>
</evidence>
<dbReference type="STRING" id="37692.ATP_00212"/>
<dbReference type="InterPro" id="IPR029064">
    <property type="entry name" value="Ribosomal_eL30-like_sf"/>
</dbReference>
<dbReference type="Gene3D" id="3.40.1280.10">
    <property type="match status" value="1"/>
</dbReference>
<dbReference type="Proteomes" id="UP000002020">
    <property type="component" value="Chromosome"/>
</dbReference>
<keyword evidence="1 4" id="KW-0489">Methyltransferase</keyword>
<dbReference type="Pfam" id="PF00588">
    <property type="entry name" value="SpoU_methylase"/>
    <property type="match status" value="1"/>
</dbReference>
<dbReference type="SUPFAM" id="SSF75217">
    <property type="entry name" value="alpha/beta knot"/>
    <property type="match status" value="1"/>
</dbReference>
<dbReference type="GO" id="GO:0003723">
    <property type="term" value="F:RNA binding"/>
    <property type="evidence" value="ECO:0007669"/>
    <property type="project" value="InterPro"/>
</dbReference>
<dbReference type="InterPro" id="IPR029026">
    <property type="entry name" value="tRNA_m1G_MTases_N"/>
</dbReference>
<reference evidence="4 5" key="1">
    <citation type="journal article" date="2008" name="BMC Genomics">
        <title>The linear chromosome of the plant-pathogenic mycoplasma 'Candidatus Phytoplasma mali'.</title>
        <authorList>
            <person name="Kube M."/>
            <person name="Schneider B."/>
            <person name="Kuhl H."/>
            <person name="Dandekar T."/>
            <person name="Heitmann K."/>
            <person name="Migdoll A.M."/>
            <person name="Reinhardt R."/>
            <person name="Seemueller E."/>
        </authorList>
    </citation>
    <scope>NUCLEOTIDE SEQUENCE [LARGE SCALE GENOMIC DNA]</scope>
    <source>
        <strain evidence="4 5">AT</strain>
    </source>
</reference>
<dbReference type="KEGG" id="pml:ATP_00212"/>